<dbReference type="GO" id="GO:0005975">
    <property type="term" value="P:carbohydrate metabolic process"/>
    <property type="evidence" value="ECO:0007669"/>
    <property type="project" value="InterPro"/>
</dbReference>
<dbReference type="InterPro" id="IPR041233">
    <property type="entry name" value="Melibiase_C"/>
</dbReference>
<dbReference type="EMBL" id="ML122328">
    <property type="protein sequence ID" value="RPD53148.1"/>
    <property type="molecule type" value="Genomic_DNA"/>
</dbReference>
<keyword evidence="4 9" id="KW-0732">Signal</keyword>
<dbReference type="PRINTS" id="PR00740">
    <property type="entry name" value="GLHYDRLASE27"/>
</dbReference>
<evidence type="ECO:0000256" key="2">
    <source>
        <dbReference type="ARBA" id="ARBA00009743"/>
    </source>
</evidence>
<evidence type="ECO:0000256" key="3">
    <source>
        <dbReference type="ARBA" id="ARBA00012755"/>
    </source>
</evidence>
<evidence type="ECO:0000313" key="12">
    <source>
        <dbReference type="Proteomes" id="UP000313359"/>
    </source>
</evidence>
<dbReference type="InterPro" id="IPR002241">
    <property type="entry name" value="Glyco_hydro_27"/>
</dbReference>
<dbReference type="Gene3D" id="3.20.20.70">
    <property type="entry name" value="Aldolase class I"/>
    <property type="match status" value="1"/>
</dbReference>
<dbReference type="OrthoDB" id="5795902at2759"/>
<accession>A0A5C2RNF9</accession>
<dbReference type="Gene3D" id="2.60.40.1180">
    <property type="entry name" value="Golgi alpha-mannosidase II"/>
    <property type="match status" value="1"/>
</dbReference>
<comment type="similarity">
    <text evidence="2 7">Belongs to the glycosyl hydrolase 27 family.</text>
</comment>
<dbReference type="STRING" id="1328759.A0A5C2RNF9"/>
<keyword evidence="12" id="KW-1185">Reference proteome</keyword>
<keyword evidence="5 7" id="KW-0378">Hydrolase</keyword>
<evidence type="ECO:0000259" key="10">
    <source>
        <dbReference type="Pfam" id="PF17801"/>
    </source>
</evidence>
<protein>
    <recommendedName>
        <fullName evidence="3 7">Alpha-galactosidase</fullName>
        <ecNumber evidence="3 7">3.2.1.22</ecNumber>
    </recommendedName>
    <alternativeName>
        <fullName evidence="7">Melibiase</fullName>
    </alternativeName>
</protein>
<evidence type="ECO:0000256" key="6">
    <source>
        <dbReference type="ARBA" id="ARBA00023295"/>
    </source>
</evidence>
<dbReference type="InterPro" id="IPR017853">
    <property type="entry name" value="GH"/>
</dbReference>
<reference evidence="11" key="1">
    <citation type="journal article" date="2018" name="Genome Biol. Evol.">
        <title>Genomics and development of Lentinus tigrinus, a white-rot wood-decaying mushroom with dimorphic fruiting bodies.</title>
        <authorList>
            <person name="Wu B."/>
            <person name="Xu Z."/>
            <person name="Knudson A."/>
            <person name="Carlson A."/>
            <person name="Chen N."/>
            <person name="Kovaka S."/>
            <person name="LaButti K."/>
            <person name="Lipzen A."/>
            <person name="Pennachio C."/>
            <person name="Riley R."/>
            <person name="Schakwitz W."/>
            <person name="Umezawa K."/>
            <person name="Ohm R.A."/>
            <person name="Grigoriev I.V."/>
            <person name="Nagy L.G."/>
            <person name="Gibbons J."/>
            <person name="Hibbett D."/>
        </authorList>
    </citation>
    <scope>NUCLEOTIDE SEQUENCE [LARGE SCALE GENOMIC DNA]</scope>
    <source>
        <strain evidence="11">ALCF2SS1-6</strain>
    </source>
</reference>
<name>A0A5C2RNF9_9APHY</name>
<dbReference type="PANTHER" id="PTHR11452:SF61">
    <property type="entry name" value="ALPHA-GALACTOSIDASE B-RELATED"/>
    <property type="match status" value="1"/>
</dbReference>
<dbReference type="SUPFAM" id="SSF51011">
    <property type="entry name" value="Glycosyl hydrolase domain"/>
    <property type="match status" value="1"/>
</dbReference>
<sequence>MLGYTYLLAACLLGATLIGVRALDNGVARLPVMGYTSYEYRCNVTQDLVRMNAEQVVSLGLKDLGYNYINLDACYAESNRSATGQIVAGEHPSRFAFGMPVLTAEIHGLGLKAGMYGSSGWFSCGGDEPGSFQNEVNDVRHWQLDWGFDFVKIVDCGVPFDDIIREGILGKYQRMADAIAQVAQESGRDPLVLSVSSGGDQFPYLWASRLGHSWRIGKNVDPSWSSIADAINTNSFISWASDYYGHNDMDYLQIGQGGLTFEEEKTHFTAWAFLKSPLIINTDLSKISKQDLSILMNDEIIAVNQDPVVGKAVTPFRWGSDPNYWTSDPARPAQYWSGETQNGTVFMLINTFDAPATMFFNLTESPYIRAGRQYSVRDLWAHADVGVAVHNWTVPAVPSHGVVALLLQDAGDEPNGEGPPCARQANQCVSESGTPAA</sequence>
<evidence type="ECO:0000256" key="8">
    <source>
        <dbReference type="SAM" id="MobiDB-lite"/>
    </source>
</evidence>
<keyword evidence="7" id="KW-1015">Disulfide bond</keyword>
<evidence type="ECO:0000256" key="7">
    <source>
        <dbReference type="RuleBase" id="RU361168"/>
    </source>
</evidence>
<keyword evidence="6 7" id="KW-0326">Glycosidase</keyword>
<feature type="region of interest" description="Disordered" evidence="8">
    <location>
        <begin position="411"/>
        <end position="437"/>
    </location>
</feature>
<dbReference type="Pfam" id="PF17801">
    <property type="entry name" value="Melibiase_C"/>
    <property type="match status" value="1"/>
</dbReference>
<dbReference type="Pfam" id="PF16499">
    <property type="entry name" value="Melibiase_2"/>
    <property type="match status" value="1"/>
</dbReference>
<dbReference type="InterPro" id="IPR013785">
    <property type="entry name" value="Aldolase_TIM"/>
</dbReference>
<evidence type="ECO:0000256" key="5">
    <source>
        <dbReference type="ARBA" id="ARBA00022801"/>
    </source>
</evidence>
<dbReference type="SUPFAM" id="SSF51445">
    <property type="entry name" value="(Trans)glycosidases"/>
    <property type="match status" value="1"/>
</dbReference>
<dbReference type="InterPro" id="IPR013780">
    <property type="entry name" value="Glyco_hydro_b"/>
</dbReference>
<dbReference type="Proteomes" id="UP000313359">
    <property type="component" value="Unassembled WGS sequence"/>
</dbReference>
<dbReference type="GO" id="GO:0004557">
    <property type="term" value="F:alpha-galactosidase activity"/>
    <property type="evidence" value="ECO:0007669"/>
    <property type="project" value="UniProtKB-EC"/>
</dbReference>
<organism evidence="11 12">
    <name type="scientific">Lentinus tigrinus ALCF2SS1-6</name>
    <dbReference type="NCBI Taxonomy" id="1328759"/>
    <lineage>
        <taxon>Eukaryota</taxon>
        <taxon>Fungi</taxon>
        <taxon>Dikarya</taxon>
        <taxon>Basidiomycota</taxon>
        <taxon>Agaricomycotina</taxon>
        <taxon>Agaricomycetes</taxon>
        <taxon>Polyporales</taxon>
        <taxon>Polyporaceae</taxon>
        <taxon>Lentinus</taxon>
    </lineage>
</organism>
<evidence type="ECO:0000256" key="1">
    <source>
        <dbReference type="ARBA" id="ARBA00001255"/>
    </source>
</evidence>
<evidence type="ECO:0000256" key="9">
    <source>
        <dbReference type="SAM" id="SignalP"/>
    </source>
</evidence>
<feature type="compositionally biased region" description="Polar residues" evidence="8">
    <location>
        <begin position="424"/>
        <end position="437"/>
    </location>
</feature>
<gene>
    <name evidence="11" type="ORF">L227DRAFT_658397</name>
</gene>
<dbReference type="EC" id="3.2.1.22" evidence="3 7"/>
<evidence type="ECO:0000313" key="11">
    <source>
        <dbReference type="EMBL" id="RPD53148.1"/>
    </source>
</evidence>
<feature type="signal peptide" evidence="9">
    <location>
        <begin position="1"/>
        <end position="22"/>
    </location>
</feature>
<proteinExistence type="inferred from homology"/>
<comment type="catalytic activity">
    <reaction evidence="1 7">
        <text>Hydrolysis of terminal, non-reducing alpha-D-galactose residues in alpha-D-galactosides, including galactose oligosaccharides, galactomannans and galactolipids.</text>
        <dbReference type="EC" id="3.2.1.22"/>
    </reaction>
</comment>
<dbReference type="CDD" id="cd14792">
    <property type="entry name" value="GH27"/>
    <property type="match status" value="1"/>
</dbReference>
<dbReference type="AlphaFoldDB" id="A0A5C2RNF9"/>
<feature type="chain" id="PRO_5022722909" description="Alpha-galactosidase" evidence="9">
    <location>
        <begin position="23"/>
        <end position="437"/>
    </location>
</feature>
<dbReference type="PANTHER" id="PTHR11452">
    <property type="entry name" value="ALPHA-GALACTOSIDASE/ALPHA-N-ACETYLGALACTOSAMINIDASE"/>
    <property type="match status" value="1"/>
</dbReference>
<feature type="domain" description="Alpha galactosidase C-terminal" evidence="10">
    <location>
        <begin position="332"/>
        <end position="407"/>
    </location>
</feature>
<evidence type="ECO:0000256" key="4">
    <source>
        <dbReference type="ARBA" id="ARBA00022729"/>
    </source>
</evidence>